<protein>
    <submittedName>
        <fullName evidence="1">YhcH/YjgK/YiaL family protein</fullName>
    </submittedName>
</protein>
<evidence type="ECO:0000313" key="2">
    <source>
        <dbReference type="Proteomes" id="UP000586254"/>
    </source>
</evidence>
<comment type="caution">
    <text evidence="1">The sequence shown here is derived from an EMBL/GenBank/DDBJ whole genome shotgun (WGS) entry which is preliminary data.</text>
</comment>
<gene>
    <name evidence="1" type="ORF">H0N91_09550</name>
</gene>
<dbReference type="Gene3D" id="2.60.120.370">
    <property type="entry name" value="YhcH/YjgK/YiaL"/>
    <property type="match status" value="1"/>
</dbReference>
<dbReference type="NCBIfam" id="TIGR00022">
    <property type="entry name" value="YhcH/YjgK/YiaL family protein"/>
    <property type="match status" value="1"/>
</dbReference>
<proteinExistence type="predicted"/>
<dbReference type="PANTHER" id="PTHR34986">
    <property type="entry name" value="EVOLVED BETA-GALACTOSIDASE SUBUNIT BETA"/>
    <property type="match status" value="1"/>
</dbReference>
<dbReference type="Proteomes" id="UP000586254">
    <property type="component" value="Unassembled WGS sequence"/>
</dbReference>
<evidence type="ECO:0000313" key="1">
    <source>
        <dbReference type="EMBL" id="NZA38375.1"/>
    </source>
</evidence>
<dbReference type="InterPro" id="IPR004375">
    <property type="entry name" value="NanQ/TabA/YiaL"/>
</dbReference>
<name>A0A1I5IG47_9FIRM</name>
<dbReference type="Pfam" id="PF04074">
    <property type="entry name" value="DUF386"/>
    <property type="match status" value="1"/>
</dbReference>
<dbReference type="EMBL" id="JACCKS010000009">
    <property type="protein sequence ID" value="NZA38375.1"/>
    <property type="molecule type" value="Genomic_DNA"/>
</dbReference>
<dbReference type="InterPro" id="IPR037012">
    <property type="entry name" value="NanQ/TabA/YiaL_sf"/>
</dbReference>
<sequence length="149" mass="17009">MIFGRIEDREHIEFLPPSVLQCFDCCQSGKLGELEKGSHEISGENIFVNIVEYETGDRAEKAWEAHRAYLDIHVMLKGEEIIDVNFIGRMKQGIFEPDSDYLPLEGKASAAVHCRPMDFLICFPEDGHKPGIQTETPQMIRKAIFKVRL</sequence>
<dbReference type="GO" id="GO:0005829">
    <property type="term" value="C:cytosol"/>
    <property type="evidence" value="ECO:0007669"/>
    <property type="project" value="TreeGrafter"/>
</dbReference>
<accession>A0A1I5IG47</accession>
<dbReference type="AlphaFoldDB" id="A0A1I5IG47"/>
<dbReference type="PANTHER" id="PTHR34986:SF1">
    <property type="entry name" value="PROTEIN YIAL"/>
    <property type="match status" value="1"/>
</dbReference>
<dbReference type="SUPFAM" id="SSF51197">
    <property type="entry name" value="Clavaminate synthase-like"/>
    <property type="match status" value="1"/>
</dbReference>
<organism evidence="1 2">
    <name type="scientific">Eubacterium callanderi</name>
    <dbReference type="NCBI Taxonomy" id="53442"/>
    <lineage>
        <taxon>Bacteria</taxon>
        <taxon>Bacillati</taxon>
        <taxon>Bacillota</taxon>
        <taxon>Clostridia</taxon>
        <taxon>Eubacteriales</taxon>
        <taxon>Eubacteriaceae</taxon>
        <taxon>Eubacterium</taxon>
    </lineage>
</organism>
<reference evidence="1 2" key="1">
    <citation type="submission" date="2020-07" db="EMBL/GenBank/DDBJ databases">
        <title>Organ Donor 1.</title>
        <authorList>
            <person name="Marsh A.J."/>
            <person name="Azcarate-Peril M.A."/>
        </authorList>
    </citation>
    <scope>NUCLEOTIDE SEQUENCE [LARGE SCALE GENOMIC DNA]</scope>
    <source>
        <strain evidence="1 2">AMC0717</strain>
    </source>
</reference>
<dbReference type="RefSeq" id="WP_090411935.1">
    <property type="nucleotide sequence ID" value="NZ_CAJKZB010000002.1"/>
</dbReference>